<keyword evidence="3" id="KW-1185">Reference proteome</keyword>
<feature type="transmembrane region" description="Helical" evidence="1">
    <location>
        <begin position="37"/>
        <end position="63"/>
    </location>
</feature>
<evidence type="ECO:0000313" key="3">
    <source>
        <dbReference type="Proteomes" id="UP000008561"/>
    </source>
</evidence>
<dbReference type="HOGENOM" id="CLU_2824108_0_0_7"/>
<dbReference type="EMBL" id="CP000859">
    <property type="protein sequence ID" value="ABW67870.1"/>
    <property type="molecule type" value="Genomic_DNA"/>
</dbReference>
<keyword evidence="1" id="KW-1133">Transmembrane helix</keyword>
<dbReference type="OrthoDB" id="5421873at2"/>
<gene>
    <name evidence="2" type="ordered locus">Dole_2066</name>
</gene>
<dbReference type="Proteomes" id="UP000008561">
    <property type="component" value="Chromosome"/>
</dbReference>
<feature type="transmembrane region" description="Helical" evidence="1">
    <location>
        <begin position="6"/>
        <end position="25"/>
    </location>
</feature>
<accession>A8ZTT7</accession>
<name>A8ZTT7_DESOH</name>
<dbReference type="RefSeq" id="WP_012175482.1">
    <property type="nucleotide sequence ID" value="NC_009943.1"/>
</dbReference>
<organism evidence="2 3">
    <name type="scientific">Desulfosudis oleivorans (strain DSM 6200 / JCM 39069 / Hxd3)</name>
    <name type="common">Desulfococcus oleovorans</name>
    <dbReference type="NCBI Taxonomy" id="96561"/>
    <lineage>
        <taxon>Bacteria</taxon>
        <taxon>Pseudomonadati</taxon>
        <taxon>Thermodesulfobacteriota</taxon>
        <taxon>Desulfobacteria</taxon>
        <taxon>Desulfobacterales</taxon>
        <taxon>Desulfosudaceae</taxon>
        <taxon>Desulfosudis</taxon>
    </lineage>
</organism>
<dbReference type="STRING" id="96561.Dole_2066"/>
<sequence length="66" mass="7399">MEKGILLFKMIVVLVLSISLGNWFLKKARQVRAQGRPLYQAYLTAPGIIILLAILVPVVLMMLGYI</sequence>
<protein>
    <submittedName>
        <fullName evidence="2">Uncharacterized protein</fullName>
    </submittedName>
</protein>
<keyword evidence="1" id="KW-0812">Transmembrane</keyword>
<dbReference type="KEGG" id="dol:Dole_2066"/>
<proteinExistence type="predicted"/>
<reference evidence="2 3" key="1">
    <citation type="submission" date="2007-10" db="EMBL/GenBank/DDBJ databases">
        <title>Complete sequence of Desulfococcus oleovorans Hxd3.</title>
        <authorList>
            <consortium name="US DOE Joint Genome Institute"/>
            <person name="Copeland A."/>
            <person name="Lucas S."/>
            <person name="Lapidus A."/>
            <person name="Barry K."/>
            <person name="Glavina del Rio T."/>
            <person name="Dalin E."/>
            <person name="Tice H."/>
            <person name="Pitluck S."/>
            <person name="Kiss H."/>
            <person name="Brettin T."/>
            <person name="Bruce D."/>
            <person name="Detter J.C."/>
            <person name="Han C."/>
            <person name="Schmutz J."/>
            <person name="Larimer F."/>
            <person name="Land M."/>
            <person name="Hauser L."/>
            <person name="Kyrpides N."/>
            <person name="Kim E."/>
            <person name="Wawrik B."/>
            <person name="Richardson P."/>
        </authorList>
    </citation>
    <scope>NUCLEOTIDE SEQUENCE [LARGE SCALE GENOMIC DNA]</scope>
    <source>
        <strain evidence="3">DSM 6200 / JCM 39069 / Hxd3</strain>
    </source>
</reference>
<evidence type="ECO:0000313" key="2">
    <source>
        <dbReference type="EMBL" id="ABW67870.1"/>
    </source>
</evidence>
<dbReference type="AlphaFoldDB" id="A8ZTT7"/>
<evidence type="ECO:0000256" key="1">
    <source>
        <dbReference type="SAM" id="Phobius"/>
    </source>
</evidence>
<keyword evidence="1" id="KW-0472">Membrane</keyword>